<organism evidence="2 3">
    <name type="scientific">Ancylostoma ceylanicum</name>
    <dbReference type="NCBI Taxonomy" id="53326"/>
    <lineage>
        <taxon>Eukaryota</taxon>
        <taxon>Metazoa</taxon>
        <taxon>Ecdysozoa</taxon>
        <taxon>Nematoda</taxon>
        <taxon>Chromadorea</taxon>
        <taxon>Rhabditida</taxon>
        <taxon>Rhabditina</taxon>
        <taxon>Rhabditomorpha</taxon>
        <taxon>Strongyloidea</taxon>
        <taxon>Ancylostomatidae</taxon>
        <taxon>Ancylostomatinae</taxon>
        <taxon>Ancylostoma</taxon>
    </lineage>
</organism>
<dbReference type="AlphaFoldDB" id="A0A016TJW5"/>
<feature type="region of interest" description="Disordered" evidence="1">
    <location>
        <begin position="54"/>
        <end position="73"/>
    </location>
</feature>
<feature type="compositionally biased region" description="Polar residues" evidence="1">
    <location>
        <begin position="63"/>
        <end position="73"/>
    </location>
</feature>
<evidence type="ECO:0000313" key="3">
    <source>
        <dbReference type="Proteomes" id="UP000024635"/>
    </source>
</evidence>
<keyword evidence="3" id="KW-1185">Reference proteome</keyword>
<accession>A0A016TJW5</accession>
<dbReference type="EMBL" id="JARK01001433">
    <property type="protein sequence ID" value="EYC02966.1"/>
    <property type="molecule type" value="Genomic_DNA"/>
</dbReference>
<gene>
    <name evidence="2" type="primary">Acey_s0097.g3048</name>
    <name evidence="2" type="ORF">Y032_0097g3048</name>
</gene>
<sequence>MPTFTSFFFKHSFLITFSEQAKTDIGENIDEVSIFLSFACWNTDRSPCVLVAGPEPEVPHPPQNVQALPQRSH</sequence>
<comment type="caution">
    <text evidence="2">The sequence shown here is derived from an EMBL/GenBank/DDBJ whole genome shotgun (WGS) entry which is preliminary data.</text>
</comment>
<name>A0A016TJW5_9BILA</name>
<dbReference type="Proteomes" id="UP000024635">
    <property type="component" value="Unassembled WGS sequence"/>
</dbReference>
<proteinExistence type="predicted"/>
<protein>
    <submittedName>
        <fullName evidence="2">Uncharacterized protein</fullName>
    </submittedName>
</protein>
<reference evidence="3" key="1">
    <citation type="journal article" date="2015" name="Nat. Genet.">
        <title>The genome and transcriptome of the zoonotic hookworm Ancylostoma ceylanicum identify infection-specific gene families.</title>
        <authorList>
            <person name="Schwarz E.M."/>
            <person name="Hu Y."/>
            <person name="Antoshechkin I."/>
            <person name="Miller M.M."/>
            <person name="Sternberg P.W."/>
            <person name="Aroian R.V."/>
        </authorList>
    </citation>
    <scope>NUCLEOTIDE SEQUENCE</scope>
    <source>
        <strain evidence="3">HY135</strain>
    </source>
</reference>
<evidence type="ECO:0000313" key="2">
    <source>
        <dbReference type="EMBL" id="EYC02966.1"/>
    </source>
</evidence>
<evidence type="ECO:0000256" key="1">
    <source>
        <dbReference type="SAM" id="MobiDB-lite"/>
    </source>
</evidence>